<dbReference type="Proteomes" id="UP000661280">
    <property type="component" value="Chromosome 4"/>
</dbReference>
<protein>
    <submittedName>
        <fullName evidence="3">Similar to An09g01620</fullName>
    </submittedName>
</protein>
<reference evidence="2" key="3">
    <citation type="submission" date="2021-01" db="EMBL/GenBank/DDBJ databases">
        <authorList>
            <consortium name="Aspergillus luchuensis mut. kawachii IFO 4304 genome sequencing consortium"/>
            <person name="Kazuki M."/>
            <person name="Futagami T."/>
        </authorList>
    </citation>
    <scope>NUCLEOTIDE SEQUENCE</scope>
    <source>
        <strain evidence="2">IFO 4308</strain>
    </source>
</reference>
<feature type="region of interest" description="Disordered" evidence="1">
    <location>
        <begin position="1"/>
        <end position="34"/>
    </location>
</feature>
<reference evidence="3 4" key="1">
    <citation type="journal article" date="2016" name="DNA Res.">
        <title>Genome sequence of Aspergillus luchuensis NBRC 4314.</title>
        <authorList>
            <person name="Yamada O."/>
            <person name="Machida M."/>
            <person name="Hosoyama A."/>
            <person name="Goto M."/>
            <person name="Takahashi T."/>
            <person name="Futagami T."/>
            <person name="Yamagata Y."/>
            <person name="Takeuchi M."/>
            <person name="Kobayashi T."/>
            <person name="Koike H."/>
            <person name="Abe K."/>
            <person name="Asai K."/>
            <person name="Arita M."/>
            <person name="Fujita N."/>
            <person name="Fukuda K."/>
            <person name="Higa K."/>
            <person name="Horikawa H."/>
            <person name="Ishikawa T."/>
            <person name="Jinno K."/>
            <person name="Kato Y."/>
            <person name="Kirimura K."/>
            <person name="Mizutani O."/>
            <person name="Nakasone K."/>
            <person name="Sano M."/>
            <person name="Shiraishi Y."/>
            <person name="Tsukahara M."/>
            <person name="Gomi K."/>
        </authorList>
    </citation>
    <scope>NUCLEOTIDE SEQUENCE [LARGE SCALE GENOMIC DNA]</scope>
    <source>
        <strain evidence="3 4">RIB 2604</strain>
    </source>
</reference>
<evidence type="ECO:0000313" key="4">
    <source>
        <dbReference type="Proteomes" id="UP000075230"/>
    </source>
</evidence>
<dbReference type="VEuPathDB" id="FungiDB:ASPFODRAFT_194594"/>
<keyword evidence="5" id="KW-1185">Reference proteome</keyword>
<dbReference type="AlphaFoldDB" id="A0A146F3L9"/>
<evidence type="ECO:0000313" key="3">
    <source>
        <dbReference type="EMBL" id="GAT20688.1"/>
    </source>
</evidence>
<dbReference type="KEGG" id="aluc:AKAW2_40140A"/>
<evidence type="ECO:0000313" key="2">
    <source>
        <dbReference type="EMBL" id="BCR98457.1"/>
    </source>
</evidence>
<name>A0A146F3L9_ASPKA</name>
<dbReference type="EMBL" id="AP024428">
    <property type="protein sequence ID" value="BCR98457.1"/>
    <property type="molecule type" value="Genomic_DNA"/>
</dbReference>
<dbReference type="EMBL" id="BCWF01000008">
    <property type="protein sequence ID" value="GAT20688.1"/>
    <property type="molecule type" value="Genomic_DNA"/>
</dbReference>
<organism evidence="3 4">
    <name type="scientific">Aspergillus kawachii</name>
    <name type="common">White koji mold</name>
    <name type="synonym">Aspergillus awamori var. kawachi</name>
    <dbReference type="NCBI Taxonomy" id="1069201"/>
    <lineage>
        <taxon>Eukaryota</taxon>
        <taxon>Fungi</taxon>
        <taxon>Dikarya</taxon>
        <taxon>Ascomycota</taxon>
        <taxon>Pezizomycotina</taxon>
        <taxon>Eurotiomycetes</taxon>
        <taxon>Eurotiomycetidae</taxon>
        <taxon>Eurotiales</taxon>
        <taxon>Aspergillaceae</taxon>
        <taxon>Aspergillus</taxon>
        <taxon>Aspergillus subgen. Circumdati</taxon>
    </lineage>
</organism>
<dbReference type="GeneID" id="64959782"/>
<reference evidence="4" key="2">
    <citation type="submission" date="2016-02" db="EMBL/GenBank/DDBJ databases">
        <title>Genome sequencing of Aspergillus luchuensis NBRC 4314.</title>
        <authorList>
            <person name="Yamada O."/>
        </authorList>
    </citation>
    <scope>NUCLEOTIDE SEQUENCE [LARGE SCALE GENOMIC DNA]</scope>
    <source>
        <strain evidence="4">RIB 2604</strain>
    </source>
</reference>
<accession>A0A146F3L9</accession>
<reference evidence="2" key="4">
    <citation type="submission" date="2021-02" db="EMBL/GenBank/DDBJ databases">
        <title>Aspergillus luchuensis mut. kawachii IFO 4304 genome sequence.</title>
        <authorList>
            <person name="Mori K."/>
            <person name="Kadooka C."/>
            <person name="Goto M."/>
            <person name="Futagami T."/>
        </authorList>
    </citation>
    <scope>NUCLEOTIDE SEQUENCE</scope>
    <source>
        <strain evidence="2">IFO 4308</strain>
    </source>
</reference>
<evidence type="ECO:0000313" key="5">
    <source>
        <dbReference type="Proteomes" id="UP000661280"/>
    </source>
</evidence>
<gene>
    <name evidence="2" type="ORF">AKAW2_40140A</name>
    <name evidence="3" type="ORF">RIB2604_00801600</name>
</gene>
<dbReference type="Proteomes" id="UP000075230">
    <property type="component" value="Unassembled WGS sequence"/>
</dbReference>
<dbReference type="RefSeq" id="XP_041542223.1">
    <property type="nucleotide sequence ID" value="XM_041688439.1"/>
</dbReference>
<feature type="compositionally biased region" description="Basic and acidic residues" evidence="1">
    <location>
        <begin position="18"/>
        <end position="31"/>
    </location>
</feature>
<proteinExistence type="predicted"/>
<evidence type="ECO:0000256" key="1">
    <source>
        <dbReference type="SAM" id="MobiDB-lite"/>
    </source>
</evidence>
<sequence>MDTNAGTACSVLGPPEFPNHRSDSRHDEPRRQPAGFLFVDYQDQASHGSTLAKKKQAFIKKVYHQSKKERRLQKLKASIGQPINPSAKPKIPHIPHRTIRRIQLLRPSVAARWD</sequence>